<dbReference type="Pfam" id="PF01753">
    <property type="entry name" value="zf-MYND"/>
    <property type="match status" value="1"/>
</dbReference>
<dbReference type="Gene3D" id="6.10.140.2220">
    <property type="match status" value="1"/>
</dbReference>
<sequence>MSTKKKTLRRRKISNSDEEEEQQVQKSNEVQKRTSALGTATSTKLSFFDEINEEADISEYKSLKFISKDSYSPMTQSSNTQEKNINTGTNVEQGLSFNEQISKMKTNVKSEIRTSDQSGRGIFALQNIPSGTLVMEDMSYASVVDDANLSIICSNCFMKGGKLLCCANCKIVYYCSKECQRNDWAIHQHECKIFVKVQRKPPTSIRLICRILIRRMSDPASFKEIENLQSNRNLFKQEKIEPFVQMSMVVRECVPKEAILNSSDMIELFCRFTENSFSIMDGEMIPNGAAIYSNTSLINHSCQPNCVVVFEKSKMMIRCIEPIMKDQEITINYIDVSQPGEERRKELQDRYYFICKCELCEYYKLYNYKLYSKSHVDPRSALRCQNPTCSNAIEPPESLELGVEEYTSTCSVCSKEIHYDVADVEKRLSVALEFFDKGTELRDQDDRQAVTLFEQTFKIQQELLYEANYNMIRTRKTLVEIYCNLKDWKKALDHSLKLIESYRILYSKSHPLLSLQIYSTARIYLSFDYNDIKVKDLEKIDELLREALKGLEITHGYQHPITKMVEMNLWDVEGELGLKKGE</sequence>
<dbReference type="PROSITE" id="PS50865">
    <property type="entry name" value="ZF_MYND_2"/>
    <property type="match status" value="1"/>
</dbReference>
<dbReference type="InterPro" id="IPR001214">
    <property type="entry name" value="SET_dom"/>
</dbReference>
<dbReference type="SUPFAM" id="SSF144232">
    <property type="entry name" value="HIT/MYND zinc finger-like"/>
    <property type="match status" value="1"/>
</dbReference>
<dbReference type="InterPro" id="IPR002893">
    <property type="entry name" value="Znf_MYND"/>
</dbReference>
<comment type="caution">
    <text evidence="8">The sequence shown here is derived from an EMBL/GenBank/DDBJ whole genome shotgun (WGS) entry which is preliminary data.</text>
</comment>
<dbReference type="Gene3D" id="2.170.270.10">
    <property type="entry name" value="SET domain"/>
    <property type="match status" value="1"/>
</dbReference>
<name>A0A2I1GDK0_9GLOM</name>
<reference evidence="8 9" key="1">
    <citation type="submission" date="2015-10" db="EMBL/GenBank/DDBJ databases">
        <title>Genome analyses suggest a sexual origin of heterokaryosis in a supposedly ancient asexual fungus.</title>
        <authorList>
            <person name="Ropars J."/>
            <person name="Sedzielewska K."/>
            <person name="Noel J."/>
            <person name="Charron P."/>
            <person name="Farinelli L."/>
            <person name="Marton T."/>
            <person name="Kruger M."/>
            <person name="Pelin A."/>
            <person name="Brachmann A."/>
            <person name="Corradi N."/>
        </authorList>
    </citation>
    <scope>NUCLEOTIDE SEQUENCE [LARGE SCALE GENOMIC DNA]</scope>
    <source>
        <strain evidence="8 9">A4</strain>
    </source>
</reference>
<keyword evidence="2 4" id="KW-0863">Zinc-finger</keyword>
<dbReference type="AlphaFoldDB" id="A0A2I1GDK0"/>
<dbReference type="PROSITE" id="PS01360">
    <property type="entry name" value="ZF_MYND_1"/>
    <property type="match status" value="1"/>
</dbReference>
<evidence type="ECO:0000256" key="2">
    <source>
        <dbReference type="ARBA" id="ARBA00022771"/>
    </source>
</evidence>
<evidence type="ECO:0000313" key="8">
    <source>
        <dbReference type="EMBL" id="PKY44696.1"/>
    </source>
</evidence>
<keyword evidence="3" id="KW-0862">Zinc</keyword>
<dbReference type="Gene3D" id="1.25.40.10">
    <property type="entry name" value="Tetratricopeptide repeat domain"/>
    <property type="match status" value="1"/>
</dbReference>
<dbReference type="PANTHER" id="PTHR12197:SF251">
    <property type="entry name" value="EG:BACR7C10.4 PROTEIN"/>
    <property type="match status" value="1"/>
</dbReference>
<dbReference type="InterPro" id="IPR011990">
    <property type="entry name" value="TPR-like_helical_dom_sf"/>
</dbReference>
<feature type="domain" description="MYND-type" evidence="7">
    <location>
        <begin position="153"/>
        <end position="191"/>
    </location>
</feature>
<dbReference type="InterPro" id="IPR046341">
    <property type="entry name" value="SET_dom_sf"/>
</dbReference>
<dbReference type="InterPro" id="IPR050869">
    <property type="entry name" value="H3K4_H4K5_MeTrfase"/>
</dbReference>
<keyword evidence="9" id="KW-1185">Reference proteome</keyword>
<feature type="compositionally biased region" description="Basic residues" evidence="5">
    <location>
        <begin position="1"/>
        <end position="13"/>
    </location>
</feature>
<dbReference type="SUPFAM" id="SSF82199">
    <property type="entry name" value="SET domain"/>
    <property type="match status" value="1"/>
</dbReference>
<dbReference type="SMART" id="SM00317">
    <property type="entry name" value="SET"/>
    <property type="match status" value="1"/>
</dbReference>
<keyword evidence="1" id="KW-0479">Metal-binding</keyword>
<feature type="region of interest" description="Disordered" evidence="5">
    <location>
        <begin position="1"/>
        <end position="36"/>
    </location>
</feature>
<dbReference type="Pfam" id="PF00856">
    <property type="entry name" value="SET"/>
    <property type="match status" value="1"/>
</dbReference>
<gene>
    <name evidence="8" type="ORF">RhiirA4_443287</name>
</gene>
<accession>A0A2I1GDK0</accession>
<evidence type="ECO:0000256" key="5">
    <source>
        <dbReference type="SAM" id="MobiDB-lite"/>
    </source>
</evidence>
<dbReference type="GO" id="GO:0005634">
    <property type="term" value="C:nucleus"/>
    <property type="evidence" value="ECO:0007669"/>
    <property type="project" value="TreeGrafter"/>
</dbReference>
<dbReference type="VEuPathDB" id="FungiDB:FUN_018915"/>
<feature type="domain" description="SET" evidence="6">
    <location>
        <begin position="108"/>
        <end position="334"/>
    </location>
</feature>
<evidence type="ECO:0000259" key="7">
    <source>
        <dbReference type="PROSITE" id="PS50865"/>
    </source>
</evidence>
<dbReference type="Gene3D" id="1.10.220.160">
    <property type="match status" value="1"/>
</dbReference>
<dbReference type="VEuPathDB" id="FungiDB:RhiirA1_528590"/>
<evidence type="ECO:0000313" key="9">
    <source>
        <dbReference type="Proteomes" id="UP000234323"/>
    </source>
</evidence>
<proteinExistence type="predicted"/>
<evidence type="ECO:0000259" key="6">
    <source>
        <dbReference type="PROSITE" id="PS50280"/>
    </source>
</evidence>
<dbReference type="PROSITE" id="PS50280">
    <property type="entry name" value="SET"/>
    <property type="match status" value="1"/>
</dbReference>
<dbReference type="EMBL" id="LLXI01000340">
    <property type="protein sequence ID" value="PKY44696.1"/>
    <property type="molecule type" value="Genomic_DNA"/>
</dbReference>
<feature type="compositionally biased region" description="Polar residues" evidence="5">
    <location>
        <begin position="24"/>
        <end position="36"/>
    </location>
</feature>
<dbReference type="GO" id="GO:0008270">
    <property type="term" value="F:zinc ion binding"/>
    <property type="evidence" value="ECO:0007669"/>
    <property type="project" value="UniProtKB-KW"/>
</dbReference>
<dbReference type="PANTHER" id="PTHR12197">
    <property type="entry name" value="HISTONE-LYSINE N-METHYLTRANSFERASE SMYD"/>
    <property type="match status" value="1"/>
</dbReference>
<evidence type="ECO:0000256" key="4">
    <source>
        <dbReference type="PROSITE-ProRule" id="PRU00134"/>
    </source>
</evidence>
<evidence type="ECO:0000256" key="1">
    <source>
        <dbReference type="ARBA" id="ARBA00022723"/>
    </source>
</evidence>
<evidence type="ECO:0000256" key="3">
    <source>
        <dbReference type="ARBA" id="ARBA00022833"/>
    </source>
</evidence>
<dbReference type="VEuPathDB" id="FungiDB:RhiirFUN_015363"/>
<dbReference type="Proteomes" id="UP000234323">
    <property type="component" value="Unassembled WGS sequence"/>
</dbReference>
<organism evidence="8 9">
    <name type="scientific">Rhizophagus irregularis</name>
    <dbReference type="NCBI Taxonomy" id="588596"/>
    <lineage>
        <taxon>Eukaryota</taxon>
        <taxon>Fungi</taxon>
        <taxon>Fungi incertae sedis</taxon>
        <taxon>Mucoromycota</taxon>
        <taxon>Glomeromycotina</taxon>
        <taxon>Glomeromycetes</taxon>
        <taxon>Glomerales</taxon>
        <taxon>Glomeraceae</taxon>
        <taxon>Rhizophagus</taxon>
    </lineage>
</organism>
<protein>
    <submittedName>
        <fullName evidence="8">SET domain-containing protein</fullName>
    </submittedName>
</protein>